<gene>
    <name evidence="2" type="ORF">Mal48_04150</name>
</gene>
<feature type="compositionally biased region" description="Basic residues" evidence="1">
    <location>
        <begin position="15"/>
        <end position="26"/>
    </location>
</feature>
<evidence type="ECO:0000256" key="1">
    <source>
        <dbReference type="SAM" id="MobiDB-lite"/>
    </source>
</evidence>
<dbReference type="KEGG" id="tpol:Mal48_04150"/>
<dbReference type="EMBL" id="CP036267">
    <property type="protein sequence ID" value="QDT31183.1"/>
    <property type="molecule type" value="Genomic_DNA"/>
</dbReference>
<protein>
    <submittedName>
        <fullName evidence="2">Uncharacterized protein</fullName>
    </submittedName>
</protein>
<keyword evidence="3" id="KW-1185">Reference proteome</keyword>
<dbReference type="AlphaFoldDB" id="A0A517QHS1"/>
<evidence type="ECO:0000313" key="2">
    <source>
        <dbReference type="EMBL" id="QDT31183.1"/>
    </source>
</evidence>
<feature type="region of interest" description="Disordered" evidence="1">
    <location>
        <begin position="1"/>
        <end position="36"/>
    </location>
</feature>
<sequence>MACFSGTRAVLSQTMKKRSANKSKKSKQLESHDGAQIQQALSDVEGLERLQVMQLTMIREIHRQLEELKKKA</sequence>
<dbReference type="Proteomes" id="UP000315724">
    <property type="component" value="Chromosome"/>
</dbReference>
<accession>A0A517QHS1</accession>
<reference evidence="2 3" key="1">
    <citation type="submission" date="2019-02" db="EMBL/GenBank/DDBJ databases">
        <title>Deep-cultivation of Planctomycetes and their phenomic and genomic characterization uncovers novel biology.</title>
        <authorList>
            <person name="Wiegand S."/>
            <person name="Jogler M."/>
            <person name="Boedeker C."/>
            <person name="Pinto D."/>
            <person name="Vollmers J."/>
            <person name="Rivas-Marin E."/>
            <person name="Kohn T."/>
            <person name="Peeters S.H."/>
            <person name="Heuer A."/>
            <person name="Rast P."/>
            <person name="Oberbeckmann S."/>
            <person name="Bunk B."/>
            <person name="Jeske O."/>
            <person name="Meyerdierks A."/>
            <person name="Storesund J.E."/>
            <person name="Kallscheuer N."/>
            <person name="Luecker S."/>
            <person name="Lage O.M."/>
            <person name="Pohl T."/>
            <person name="Merkel B.J."/>
            <person name="Hornburger P."/>
            <person name="Mueller R.-W."/>
            <person name="Bruemmer F."/>
            <person name="Labrenz M."/>
            <person name="Spormann A.M."/>
            <person name="Op den Camp H."/>
            <person name="Overmann J."/>
            <person name="Amann R."/>
            <person name="Jetten M.S.M."/>
            <person name="Mascher T."/>
            <person name="Medema M.H."/>
            <person name="Devos D.P."/>
            <person name="Kaster A.-K."/>
            <person name="Ovreas L."/>
            <person name="Rohde M."/>
            <person name="Galperin M.Y."/>
            <person name="Jogler C."/>
        </authorList>
    </citation>
    <scope>NUCLEOTIDE SEQUENCE [LARGE SCALE GENOMIC DNA]</scope>
    <source>
        <strain evidence="2 3">Mal48</strain>
    </source>
</reference>
<proteinExistence type="predicted"/>
<name>A0A517QHS1_9PLAN</name>
<organism evidence="2 3">
    <name type="scientific">Thalassoglobus polymorphus</name>
    <dbReference type="NCBI Taxonomy" id="2527994"/>
    <lineage>
        <taxon>Bacteria</taxon>
        <taxon>Pseudomonadati</taxon>
        <taxon>Planctomycetota</taxon>
        <taxon>Planctomycetia</taxon>
        <taxon>Planctomycetales</taxon>
        <taxon>Planctomycetaceae</taxon>
        <taxon>Thalassoglobus</taxon>
    </lineage>
</organism>
<evidence type="ECO:0000313" key="3">
    <source>
        <dbReference type="Proteomes" id="UP000315724"/>
    </source>
</evidence>